<feature type="region of interest" description="Disordered" evidence="1">
    <location>
        <begin position="103"/>
        <end position="126"/>
    </location>
</feature>
<sequence>MFLAKALCPHNCTTTVCLRNMLKLGQQHQHHNSNNNCAHLLTTLTTINRNYHSFSLQLYARKKAANPEIDSIFSAILSISPKATIGLLAKQEPEDDLITVLRSKRAKEGDVSSSTTPRPPSTTSPFSAKQVNFTQYTKVESSVLNTPLEMSEEELAAEAFPTSKMPNINDNDDSDILEYLKELKNRNVHKTAEQQHEIEMTASDEAWKEVLEKPESSRLEEDLSVQADTSTQSAQSQAKQQSQNKHKPARYDQDDVVLQFLKDLIK</sequence>
<feature type="region of interest" description="Disordered" evidence="1">
    <location>
        <begin position="212"/>
        <end position="253"/>
    </location>
</feature>
<keyword evidence="3" id="KW-1185">Reference proteome</keyword>
<dbReference type="GeneID" id="68101326"/>
<feature type="compositionally biased region" description="Basic and acidic residues" evidence="1">
    <location>
        <begin position="212"/>
        <end position="221"/>
    </location>
</feature>
<gene>
    <name evidence="2" type="ORF">C9374_008872</name>
</gene>
<dbReference type="AlphaFoldDB" id="A0AA88KEU3"/>
<proteinExistence type="predicted"/>
<feature type="compositionally biased region" description="Low complexity" evidence="1">
    <location>
        <begin position="224"/>
        <end position="243"/>
    </location>
</feature>
<reference evidence="2 3" key="1">
    <citation type="journal article" date="2018" name="BMC Genomics">
        <title>The genome of Naegleria lovaniensis, the basis for a comparative approach to unravel pathogenicity factors of the human pathogenic amoeba N. fowleri.</title>
        <authorList>
            <person name="Liechti N."/>
            <person name="Schurch N."/>
            <person name="Bruggmann R."/>
            <person name="Wittwer M."/>
        </authorList>
    </citation>
    <scope>NUCLEOTIDE SEQUENCE [LARGE SCALE GENOMIC DNA]</scope>
    <source>
        <strain evidence="2 3">ATCC 30569</strain>
    </source>
</reference>
<dbReference type="Proteomes" id="UP000816034">
    <property type="component" value="Unassembled WGS sequence"/>
</dbReference>
<protein>
    <submittedName>
        <fullName evidence="2">Uncharacterized protein</fullName>
    </submittedName>
</protein>
<dbReference type="EMBL" id="PYSW02000036">
    <property type="protein sequence ID" value="KAG2377787.1"/>
    <property type="molecule type" value="Genomic_DNA"/>
</dbReference>
<dbReference type="RefSeq" id="XP_044545049.1">
    <property type="nucleotide sequence ID" value="XM_044698996.1"/>
</dbReference>
<evidence type="ECO:0000313" key="2">
    <source>
        <dbReference type="EMBL" id="KAG2377787.1"/>
    </source>
</evidence>
<accession>A0AA88KEU3</accession>
<evidence type="ECO:0000313" key="3">
    <source>
        <dbReference type="Proteomes" id="UP000816034"/>
    </source>
</evidence>
<evidence type="ECO:0000256" key="1">
    <source>
        <dbReference type="SAM" id="MobiDB-lite"/>
    </source>
</evidence>
<name>A0AA88KEU3_NAELO</name>
<comment type="caution">
    <text evidence="2">The sequence shown here is derived from an EMBL/GenBank/DDBJ whole genome shotgun (WGS) entry which is preliminary data.</text>
</comment>
<organism evidence="2 3">
    <name type="scientific">Naegleria lovaniensis</name>
    <name type="common">Amoeba</name>
    <dbReference type="NCBI Taxonomy" id="51637"/>
    <lineage>
        <taxon>Eukaryota</taxon>
        <taxon>Discoba</taxon>
        <taxon>Heterolobosea</taxon>
        <taxon>Tetramitia</taxon>
        <taxon>Eutetramitia</taxon>
        <taxon>Vahlkampfiidae</taxon>
        <taxon>Naegleria</taxon>
    </lineage>
</organism>